<feature type="domain" description="Glycosyltransferase RgtA/B/C/D-like" evidence="9">
    <location>
        <begin position="45"/>
        <end position="203"/>
    </location>
</feature>
<dbReference type="Proteomes" id="UP000276437">
    <property type="component" value="Chromosome"/>
</dbReference>
<evidence type="ECO:0000256" key="2">
    <source>
        <dbReference type="ARBA" id="ARBA00022475"/>
    </source>
</evidence>
<gene>
    <name evidence="10" type="ORF">MAMMFC1_00787</name>
</gene>
<feature type="transmembrane region" description="Helical" evidence="8">
    <location>
        <begin position="267"/>
        <end position="286"/>
    </location>
</feature>
<keyword evidence="7 8" id="KW-0472">Membrane</keyword>
<dbReference type="PANTHER" id="PTHR33908">
    <property type="entry name" value="MANNOSYLTRANSFERASE YKCB-RELATED"/>
    <property type="match status" value="1"/>
</dbReference>
<keyword evidence="5 8" id="KW-0812">Transmembrane</keyword>
<feature type="transmembrane region" description="Helical" evidence="8">
    <location>
        <begin position="234"/>
        <end position="255"/>
    </location>
</feature>
<dbReference type="GO" id="GO:0016763">
    <property type="term" value="F:pentosyltransferase activity"/>
    <property type="evidence" value="ECO:0007669"/>
    <property type="project" value="TreeGrafter"/>
</dbReference>
<feature type="transmembrane region" description="Helical" evidence="8">
    <location>
        <begin position="317"/>
        <end position="335"/>
    </location>
</feature>
<reference evidence="10 11" key="1">
    <citation type="journal article" date="2018" name="Int. J. Syst. Evol. Microbiol.">
        <title>Methylomusa anaerophila gen. nov., sp. nov., an anaerobic methanol-utilizing bacterium isolated from a microbial fuel cell.</title>
        <authorList>
            <person name="Amano N."/>
            <person name="Yamamuro A."/>
            <person name="Miyahara M."/>
            <person name="Kouzuma A."/>
            <person name="Abe T."/>
            <person name="Watanabe K."/>
        </authorList>
    </citation>
    <scope>NUCLEOTIDE SEQUENCE [LARGE SCALE GENOMIC DNA]</scope>
    <source>
        <strain evidence="10 11">MMFC1</strain>
    </source>
</reference>
<proteinExistence type="predicted"/>
<keyword evidence="11" id="KW-1185">Reference proteome</keyword>
<keyword evidence="3 10" id="KW-0328">Glycosyltransferase</keyword>
<feature type="transmembrane region" description="Helical" evidence="8">
    <location>
        <begin position="143"/>
        <end position="174"/>
    </location>
</feature>
<evidence type="ECO:0000256" key="7">
    <source>
        <dbReference type="ARBA" id="ARBA00023136"/>
    </source>
</evidence>
<evidence type="ECO:0000256" key="6">
    <source>
        <dbReference type="ARBA" id="ARBA00022989"/>
    </source>
</evidence>
<dbReference type="OrthoDB" id="8933800at2"/>
<accession>A0A348AGE1</accession>
<organism evidence="10 11">
    <name type="scientific">Methylomusa anaerophila</name>
    <dbReference type="NCBI Taxonomy" id="1930071"/>
    <lineage>
        <taxon>Bacteria</taxon>
        <taxon>Bacillati</taxon>
        <taxon>Bacillota</taxon>
        <taxon>Negativicutes</taxon>
        <taxon>Selenomonadales</taxon>
        <taxon>Sporomusaceae</taxon>
        <taxon>Methylomusa</taxon>
    </lineage>
</organism>
<dbReference type="InterPro" id="IPR050297">
    <property type="entry name" value="LipidA_mod_glycosyltrf_83"/>
</dbReference>
<keyword evidence="4 10" id="KW-0808">Transferase</keyword>
<name>A0A348AGE1_9FIRM</name>
<evidence type="ECO:0000256" key="5">
    <source>
        <dbReference type="ARBA" id="ARBA00022692"/>
    </source>
</evidence>
<feature type="transmembrane region" description="Helical" evidence="8">
    <location>
        <begin position="186"/>
        <end position="205"/>
    </location>
</feature>
<evidence type="ECO:0000256" key="3">
    <source>
        <dbReference type="ARBA" id="ARBA00022676"/>
    </source>
</evidence>
<feature type="transmembrane region" description="Helical" evidence="8">
    <location>
        <begin position="89"/>
        <end position="107"/>
    </location>
</feature>
<feature type="transmembrane region" description="Helical" evidence="8">
    <location>
        <begin position="5"/>
        <end position="23"/>
    </location>
</feature>
<dbReference type="GO" id="GO:0005886">
    <property type="term" value="C:plasma membrane"/>
    <property type="evidence" value="ECO:0007669"/>
    <property type="project" value="UniProtKB-SubCell"/>
</dbReference>
<keyword evidence="2" id="KW-1003">Cell membrane</keyword>
<dbReference type="PANTHER" id="PTHR33908:SF11">
    <property type="entry name" value="MEMBRANE PROTEIN"/>
    <property type="match status" value="1"/>
</dbReference>
<dbReference type="Pfam" id="PF13231">
    <property type="entry name" value="PMT_2"/>
    <property type="match status" value="1"/>
</dbReference>
<sequence>MNRKILIVACCIIIINLGYNAFLPLHPDEAYYWTWSQNLQLSYFDHPPLIAYLIKLFTLFSTNEWSIRLVSVFCLSVSSWLVYRLAAEMFSGTVAALSLLIFLFIPITQIGFQVVTPDAPLILFWTGTVYFSYQAIFRNKVRYLYFAGLTGGFMLLSKYTGILLFPALLVFLMASKHRRLLGSSHFYSAALLAGLIFSPVLFWNWQHDWISFKFQYGHGMAQNKVFDIETLGQYVAGQAGIINPVFFLAMIFYAYGKIRENMTNDKLAFLFWPLSIVLFFFGYAALFKKVEPNWPVAAYITGTILLSYWLDRYKKNWIVVTGIVLTTLMTVLVRYPEAFPFLPPKAVLKAHYYGYADLLRTAGKYVTGNSAVVISDNYQNASMAWYYLEGRPEVHIITSSRFSNYDYWRAKLVDHPPNEALYIGDKSKLPELNQMFEKVQLVDILKFRNPYVTREFNIYRCSGFKGFLPQQTQI</sequence>
<evidence type="ECO:0000259" key="9">
    <source>
        <dbReference type="Pfam" id="PF13231"/>
    </source>
</evidence>
<dbReference type="GO" id="GO:0009103">
    <property type="term" value="P:lipopolysaccharide biosynthetic process"/>
    <property type="evidence" value="ECO:0007669"/>
    <property type="project" value="UniProtKB-ARBA"/>
</dbReference>
<dbReference type="InterPro" id="IPR038731">
    <property type="entry name" value="RgtA/B/C-like"/>
</dbReference>
<keyword evidence="6 8" id="KW-1133">Transmembrane helix</keyword>
<dbReference type="EMBL" id="AP018449">
    <property type="protein sequence ID" value="BBB90139.1"/>
    <property type="molecule type" value="Genomic_DNA"/>
</dbReference>
<dbReference type="AlphaFoldDB" id="A0A348AGE1"/>
<comment type="subcellular location">
    <subcellularLocation>
        <location evidence="1">Cell membrane</location>
        <topology evidence="1">Multi-pass membrane protein</topology>
    </subcellularLocation>
</comment>
<evidence type="ECO:0000256" key="4">
    <source>
        <dbReference type="ARBA" id="ARBA00022679"/>
    </source>
</evidence>
<dbReference type="KEGG" id="mana:MAMMFC1_00787"/>
<evidence type="ECO:0000256" key="8">
    <source>
        <dbReference type="SAM" id="Phobius"/>
    </source>
</evidence>
<evidence type="ECO:0000313" key="11">
    <source>
        <dbReference type="Proteomes" id="UP000276437"/>
    </source>
</evidence>
<evidence type="ECO:0000256" key="1">
    <source>
        <dbReference type="ARBA" id="ARBA00004651"/>
    </source>
</evidence>
<evidence type="ECO:0000313" key="10">
    <source>
        <dbReference type="EMBL" id="BBB90139.1"/>
    </source>
</evidence>
<feature type="transmembrane region" description="Helical" evidence="8">
    <location>
        <begin position="67"/>
        <end position="83"/>
    </location>
</feature>
<dbReference type="RefSeq" id="WP_158618632.1">
    <property type="nucleotide sequence ID" value="NZ_AP018449.1"/>
</dbReference>
<feature type="transmembrane region" description="Helical" evidence="8">
    <location>
        <begin position="292"/>
        <end position="310"/>
    </location>
</feature>
<protein>
    <submittedName>
        <fullName evidence="10">Dolichyl-phosphate-mannose-protein mannosyltransferase</fullName>
    </submittedName>
</protein>